<reference evidence="3 4" key="1">
    <citation type="submission" date="2018-02" db="EMBL/GenBank/DDBJ databases">
        <authorList>
            <person name="Cohen D.B."/>
            <person name="Kent A.D."/>
        </authorList>
    </citation>
    <scope>NUCLEOTIDE SEQUENCE [LARGE SCALE GENOMIC DNA]</scope>
    <source>
        <strain evidence="3">1</strain>
    </source>
</reference>
<dbReference type="PANTHER" id="PTHR43252">
    <property type="entry name" value="TRANSCRIPTIONAL REGULATOR YQJI"/>
    <property type="match status" value="1"/>
</dbReference>
<dbReference type="Pfam" id="PF03551">
    <property type="entry name" value="PadR"/>
    <property type="match status" value="1"/>
</dbReference>
<dbReference type="EMBL" id="LT985188">
    <property type="protein sequence ID" value="SPD86502.1"/>
    <property type="molecule type" value="Genomic_DNA"/>
</dbReference>
<dbReference type="KEGG" id="mgg:MPLG2_1466"/>
<dbReference type="OrthoDB" id="1683430at2"/>
<dbReference type="InterPro" id="IPR011991">
    <property type="entry name" value="ArsR-like_HTH"/>
</dbReference>
<evidence type="ECO:0000313" key="4">
    <source>
        <dbReference type="Proteomes" id="UP000238164"/>
    </source>
</evidence>
<protein>
    <submittedName>
        <fullName evidence="3">Putative PadR family transcriptional regulator</fullName>
    </submittedName>
</protein>
<dbReference type="InterPro" id="IPR005149">
    <property type="entry name" value="Tscrpt_reg_PadR_N"/>
</dbReference>
<sequence length="222" mass="23963">MRNDNTFNENGPRQSRGHHGRPQRGAFGEGHNRGGFGPGFPFGGPGFGGPMGPFGGPGGRRGGRGRARRGDVRQAVLALLADEPLNGYQMIQKLAEHTEGGWKPSPGAIYPALAQLEDEGLIEQFDNEGTKAYRLTEAGQSAAGEIGQKPWETFNAENAPLHPEAMKAMWSEFRGLAMAAQELTRNGSQAQQERASQLLAETKRKLYGLLADSDVHNGDDLR</sequence>
<feature type="domain" description="Transcription regulator PadR N-terminal" evidence="2">
    <location>
        <begin position="76"/>
        <end position="143"/>
    </location>
</feature>
<feature type="compositionally biased region" description="Polar residues" evidence="1">
    <location>
        <begin position="1"/>
        <end position="13"/>
    </location>
</feature>
<proteinExistence type="predicted"/>
<evidence type="ECO:0000259" key="2">
    <source>
        <dbReference type="Pfam" id="PF03551"/>
    </source>
</evidence>
<evidence type="ECO:0000313" key="3">
    <source>
        <dbReference type="EMBL" id="SPD86502.1"/>
    </source>
</evidence>
<dbReference type="SUPFAM" id="SSF46785">
    <property type="entry name" value="Winged helix' DNA-binding domain"/>
    <property type="match status" value="1"/>
</dbReference>
<name>A0A2N9JED5_9ACTN</name>
<dbReference type="Proteomes" id="UP000238164">
    <property type="component" value="Chromosome 1"/>
</dbReference>
<organism evidence="3 4">
    <name type="scientific">Micropruina glycogenica</name>
    <dbReference type="NCBI Taxonomy" id="75385"/>
    <lineage>
        <taxon>Bacteria</taxon>
        <taxon>Bacillati</taxon>
        <taxon>Actinomycetota</taxon>
        <taxon>Actinomycetes</taxon>
        <taxon>Propionibacteriales</taxon>
        <taxon>Nocardioidaceae</taxon>
        <taxon>Micropruina</taxon>
    </lineage>
</organism>
<dbReference type="Gene3D" id="1.10.10.10">
    <property type="entry name" value="Winged helix-like DNA-binding domain superfamily/Winged helix DNA-binding domain"/>
    <property type="match status" value="1"/>
</dbReference>
<feature type="region of interest" description="Disordered" evidence="1">
    <location>
        <begin position="1"/>
        <end position="69"/>
    </location>
</feature>
<gene>
    <name evidence="3" type="ORF">MPLG2_1466</name>
</gene>
<dbReference type="InterPro" id="IPR036388">
    <property type="entry name" value="WH-like_DNA-bd_sf"/>
</dbReference>
<dbReference type="RefSeq" id="WP_105185459.1">
    <property type="nucleotide sequence ID" value="NZ_BAAAGO010000033.1"/>
</dbReference>
<dbReference type="AlphaFoldDB" id="A0A2N9JED5"/>
<keyword evidence="4" id="KW-1185">Reference proteome</keyword>
<dbReference type="PANTHER" id="PTHR43252:SF2">
    <property type="entry name" value="TRANSCRIPTION REGULATOR, PADR-LIKE FAMILY"/>
    <property type="match status" value="1"/>
</dbReference>
<dbReference type="InterPro" id="IPR036390">
    <property type="entry name" value="WH_DNA-bd_sf"/>
</dbReference>
<accession>A0A2N9JED5</accession>
<feature type="compositionally biased region" description="Gly residues" evidence="1">
    <location>
        <begin position="33"/>
        <end position="60"/>
    </location>
</feature>
<evidence type="ECO:0000256" key="1">
    <source>
        <dbReference type="SAM" id="MobiDB-lite"/>
    </source>
</evidence>
<dbReference type="CDD" id="cd00090">
    <property type="entry name" value="HTH_ARSR"/>
    <property type="match status" value="1"/>
</dbReference>